<dbReference type="InterPro" id="IPR009003">
    <property type="entry name" value="Peptidase_S1_PA"/>
</dbReference>
<dbReference type="SUPFAM" id="SSF50494">
    <property type="entry name" value="Trypsin-like serine proteases"/>
    <property type="match status" value="1"/>
</dbReference>
<name>A0ABM0JJE0_APLCA</name>
<evidence type="ECO:0000313" key="1">
    <source>
        <dbReference type="Proteomes" id="UP000694888"/>
    </source>
</evidence>
<gene>
    <name evidence="2" type="primary">LOC101861720</name>
</gene>
<keyword evidence="1" id="KW-1185">Reference proteome</keyword>
<organism evidence="1 2">
    <name type="scientific">Aplysia californica</name>
    <name type="common">California sea hare</name>
    <dbReference type="NCBI Taxonomy" id="6500"/>
    <lineage>
        <taxon>Eukaryota</taxon>
        <taxon>Metazoa</taxon>
        <taxon>Spiralia</taxon>
        <taxon>Lophotrochozoa</taxon>
        <taxon>Mollusca</taxon>
        <taxon>Gastropoda</taxon>
        <taxon>Heterobranchia</taxon>
        <taxon>Euthyneura</taxon>
        <taxon>Tectipleura</taxon>
        <taxon>Aplysiida</taxon>
        <taxon>Aplysioidea</taxon>
        <taxon>Aplysiidae</taxon>
        <taxon>Aplysia</taxon>
    </lineage>
</organism>
<accession>A0ABM0JJE0</accession>
<reference evidence="2" key="1">
    <citation type="submission" date="2025-08" db="UniProtKB">
        <authorList>
            <consortium name="RefSeq"/>
        </authorList>
    </citation>
    <scope>IDENTIFICATION</scope>
</reference>
<dbReference type="Proteomes" id="UP000694888">
    <property type="component" value="Unplaced"/>
</dbReference>
<protein>
    <submittedName>
        <fullName evidence="2">Uncharacterized protein LOC101861720</fullName>
    </submittedName>
</protein>
<dbReference type="RefSeq" id="XP_005095009.1">
    <property type="nucleotide sequence ID" value="XM_005094952.3"/>
</dbReference>
<sequence>MEDSKNKDPPKTCTRGTHEVEEQCAEAGGPLTSYTGCTKNPGHPQFIPVYEFNTDHVRSWTPDEGHQTADEIAGAVKCFAETVVRIRVPLISDQRPDTWADGRGYPFADRKGWRLNIAGSGFVVKVYGQHDGLEGPCKCDNCPKGTAEENKYWKILVVTARHVVYGDNEARACEVVFFDDQSDGSGSVTLTGGGAVEGGDTEEDGCELAWYTHNRKLAHRLKNLCNRRSEMLFRWFEETRVVVRSPRGKKRRLDVSPRSVSPATAVVISHPHGRMKYISLGNSDPDSLSDVKPYPFTYTVATCPGSSGGLVLPLGTHYYSFWFKPHSFSLSGNHGRSAGGFFYYC</sequence>
<dbReference type="GeneID" id="101861720"/>
<proteinExistence type="predicted"/>
<evidence type="ECO:0000313" key="2">
    <source>
        <dbReference type="RefSeq" id="XP_005095009.1"/>
    </source>
</evidence>